<keyword evidence="1" id="KW-0723">Serine/threonine-protein kinase</keyword>
<sequence>MQAHQPPTAHDVERCVDELRAALVAHGVTLPSLRVDLPSFAGTYRPPAGLVALGNCNTATARRLTAVLKGDGRIPGAAHLELDLLAVPKAVPDLRRAVRGHLGEPCADVQLCVTELVANVIRHVGEGTPVRVRVFRAEARTRVEVTDPDPRALPVLLHATGDDGSGRGLALLEAVALRWGVEQRGASKTVWCELGEG</sequence>
<keyword evidence="1" id="KW-0418">Kinase</keyword>
<dbReference type="InterPro" id="IPR003594">
    <property type="entry name" value="HATPase_dom"/>
</dbReference>
<feature type="domain" description="Histidine kinase/HSP90-like ATPase" evidence="2">
    <location>
        <begin position="104"/>
        <end position="190"/>
    </location>
</feature>
<dbReference type="PANTHER" id="PTHR35526">
    <property type="entry name" value="ANTI-SIGMA-F FACTOR RSBW-RELATED"/>
    <property type="match status" value="1"/>
</dbReference>
<dbReference type="PANTHER" id="PTHR35526:SF3">
    <property type="entry name" value="ANTI-SIGMA-F FACTOR RSBW"/>
    <property type="match status" value="1"/>
</dbReference>
<reference evidence="3" key="1">
    <citation type="submission" date="2024-07" db="EMBL/GenBank/DDBJ databases">
        <authorList>
            <person name="Yu S.T."/>
        </authorList>
    </citation>
    <scope>NUCLEOTIDE SEQUENCE</scope>
    <source>
        <strain evidence="3">R35</strain>
    </source>
</reference>
<gene>
    <name evidence="3" type="ORF">AB5J50_22540</name>
</gene>
<accession>A0AB39S717</accession>
<evidence type="ECO:0000259" key="2">
    <source>
        <dbReference type="Pfam" id="PF13581"/>
    </source>
</evidence>
<dbReference type="GO" id="GO:0005524">
    <property type="term" value="F:ATP binding"/>
    <property type="evidence" value="ECO:0007669"/>
    <property type="project" value="UniProtKB-KW"/>
</dbReference>
<dbReference type="GO" id="GO:0004674">
    <property type="term" value="F:protein serine/threonine kinase activity"/>
    <property type="evidence" value="ECO:0007669"/>
    <property type="project" value="UniProtKB-KW"/>
</dbReference>
<keyword evidence="3" id="KW-0067">ATP-binding</keyword>
<organism evidence="3">
    <name type="scientific">Streptomyces sp. R35</name>
    <dbReference type="NCBI Taxonomy" id="3238630"/>
    <lineage>
        <taxon>Bacteria</taxon>
        <taxon>Bacillati</taxon>
        <taxon>Actinomycetota</taxon>
        <taxon>Actinomycetes</taxon>
        <taxon>Kitasatosporales</taxon>
        <taxon>Streptomycetaceae</taxon>
        <taxon>Streptomyces</taxon>
    </lineage>
</organism>
<dbReference type="SUPFAM" id="SSF55874">
    <property type="entry name" value="ATPase domain of HSP90 chaperone/DNA topoisomerase II/histidine kinase"/>
    <property type="match status" value="1"/>
</dbReference>
<keyword evidence="1" id="KW-0808">Transferase</keyword>
<dbReference type="RefSeq" id="WP_369260209.1">
    <property type="nucleotide sequence ID" value="NZ_CP163440.1"/>
</dbReference>
<dbReference type="EMBL" id="CP163440">
    <property type="protein sequence ID" value="XDQ63377.1"/>
    <property type="molecule type" value="Genomic_DNA"/>
</dbReference>
<evidence type="ECO:0000256" key="1">
    <source>
        <dbReference type="ARBA" id="ARBA00022527"/>
    </source>
</evidence>
<dbReference type="AlphaFoldDB" id="A0AB39S717"/>
<protein>
    <submittedName>
        <fullName evidence="3">ATP-binding protein</fullName>
    </submittedName>
</protein>
<dbReference type="Gene3D" id="3.30.565.10">
    <property type="entry name" value="Histidine kinase-like ATPase, C-terminal domain"/>
    <property type="match status" value="1"/>
</dbReference>
<dbReference type="InterPro" id="IPR050267">
    <property type="entry name" value="Anti-sigma-factor_SerPK"/>
</dbReference>
<dbReference type="InterPro" id="IPR036890">
    <property type="entry name" value="HATPase_C_sf"/>
</dbReference>
<proteinExistence type="predicted"/>
<dbReference type="CDD" id="cd16936">
    <property type="entry name" value="HATPase_RsbW-like"/>
    <property type="match status" value="1"/>
</dbReference>
<dbReference type="Pfam" id="PF13581">
    <property type="entry name" value="HATPase_c_2"/>
    <property type="match status" value="1"/>
</dbReference>
<evidence type="ECO:0000313" key="3">
    <source>
        <dbReference type="EMBL" id="XDQ63377.1"/>
    </source>
</evidence>
<keyword evidence="3" id="KW-0547">Nucleotide-binding</keyword>
<name>A0AB39S717_9ACTN</name>